<gene>
    <name evidence="2" type="ORF">BO70DRAFT_426411</name>
</gene>
<evidence type="ECO:0000313" key="2">
    <source>
        <dbReference type="EMBL" id="PWY90014.1"/>
    </source>
</evidence>
<keyword evidence="3" id="KW-1185">Reference proteome</keyword>
<protein>
    <submittedName>
        <fullName evidence="2">Uncharacterized protein</fullName>
    </submittedName>
</protein>
<dbReference type="OrthoDB" id="4831122at2759"/>
<dbReference type="VEuPathDB" id="FungiDB:BO70DRAFT_426411"/>
<reference evidence="2 3" key="1">
    <citation type="submission" date="2016-12" db="EMBL/GenBank/DDBJ databases">
        <title>The genomes of Aspergillus section Nigri reveals drivers in fungal speciation.</title>
        <authorList>
            <consortium name="DOE Joint Genome Institute"/>
            <person name="Vesth T.C."/>
            <person name="Nybo J."/>
            <person name="Theobald S."/>
            <person name="Brandl J."/>
            <person name="Frisvad J.C."/>
            <person name="Nielsen K.F."/>
            <person name="Lyhne E.K."/>
            <person name="Kogle M.E."/>
            <person name="Kuo A."/>
            <person name="Riley R."/>
            <person name="Clum A."/>
            <person name="Nolan M."/>
            <person name="Lipzen A."/>
            <person name="Salamov A."/>
            <person name="Henrissat B."/>
            <person name="Wiebenga A."/>
            <person name="De Vries R.P."/>
            <person name="Grigoriev I.V."/>
            <person name="Mortensen U.H."/>
            <person name="Andersen M.R."/>
            <person name="Baker S.E."/>
        </authorList>
    </citation>
    <scope>NUCLEOTIDE SEQUENCE [LARGE SCALE GENOMIC DNA]</scope>
    <source>
        <strain evidence="2 3">CBS 117.55</strain>
    </source>
</reference>
<evidence type="ECO:0000313" key="3">
    <source>
        <dbReference type="Proteomes" id="UP000247233"/>
    </source>
</evidence>
<name>A0A317WUC3_9EURO</name>
<dbReference type="GeneID" id="37070019"/>
<sequence>MKITQLLPLLSATLSLATANPSLCGPDEAVIFLKNGTSTTVKKADLASHLHGLNFLPANATSALPRVIKTDSPPSRNNNTTHAKRGSSTTLIVPLSDLDFLGWDVSMSTVVHANEAAATVAIAAGQMIANSVTTGTSADFTLVKDFLSVSTSTSYQDTTTSTLTGTVTMTIPENRWGAIVSNPLTHRKRGYVFTGEPGSGTFSYYQADSFDDATFSYSGGSLAWVKGVVTTCLGDTYPLPKCEGDGTIE</sequence>
<organism evidence="2 3">
    <name type="scientific">Aspergillus heteromorphus CBS 117.55</name>
    <dbReference type="NCBI Taxonomy" id="1448321"/>
    <lineage>
        <taxon>Eukaryota</taxon>
        <taxon>Fungi</taxon>
        <taxon>Dikarya</taxon>
        <taxon>Ascomycota</taxon>
        <taxon>Pezizomycotina</taxon>
        <taxon>Eurotiomycetes</taxon>
        <taxon>Eurotiomycetidae</taxon>
        <taxon>Eurotiales</taxon>
        <taxon>Aspergillaceae</taxon>
        <taxon>Aspergillus</taxon>
        <taxon>Aspergillus subgen. Circumdati</taxon>
    </lineage>
</organism>
<accession>A0A317WUC3</accession>
<feature type="chain" id="PRO_5016348488" evidence="1">
    <location>
        <begin position="20"/>
        <end position="249"/>
    </location>
</feature>
<feature type="signal peptide" evidence="1">
    <location>
        <begin position="1"/>
        <end position="19"/>
    </location>
</feature>
<dbReference type="AlphaFoldDB" id="A0A317WUC3"/>
<evidence type="ECO:0000256" key="1">
    <source>
        <dbReference type="SAM" id="SignalP"/>
    </source>
</evidence>
<comment type="caution">
    <text evidence="2">The sequence shown here is derived from an EMBL/GenBank/DDBJ whole genome shotgun (WGS) entry which is preliminary data.</text>
</comment>
<dbReference type="RefSeq" id="XP_025402845.1">
    <property type="nucleotide sequence ID" value="XM_025547782.1"/>
</dbReference>
<proteinExistence type="predicted"/>
<dbReference type="Proteomes" id="UP000247233">
    <property type="component" value="Unassembled WGS sequence"/>
</dbReference>
<dbReference type="EMBL" id="MSFL01000003">
    <property type="protein sequence ID" value="PWY90014.1"/>
    <property type="molecule type" value="Genomic_DNA"/>
</dbReference>
<keyword evidence="1" id="KW-0732">Signal</keyword>